<feature type="non-terminal residue" evidence="8">
    <location>
        <position position="395"/>
    </location>
</feature>
<keyword evidence="2" id="KW-0479">Metal-binding</keyword>
<gene>
    <name evidence="8" type="ORF">RFI_22203</name>
</gene>
<dbReference type="Pfam" id="PF01363">
    <property type="entry name" value="FYVE"/>
    <property type="match status" value="1"/>
</dbReference>
<dbReference type="Gene3D" id="3.30.40.10">
    <property type="entry name" value="Zinc/RING finger domain, C3HC4 (zinc finger)"/>
    <property type="match status" value="1"/>
</dbReference>
<evidence type="ECO:0000256" key="1">
    <source>
        <dbReference type="ARBA" id="ARBA00022658"/>
    </source>
</evidence>
<keyword evidence="1" id="KW-0344">Guanine-nucleotide releasing factor</keyword>
<keyword evidence="9" id="KW-1185">Reference proteome</keyword>
<dbReference type="EMBL" id="ASPP01019418">
    <property type="protein sequence ID" value="ETO15161.1"/>
    <property type="molecule type" value="Genomic_DNA"/>
</dbReference>
<comment type="caution">
    <text evidence="8">The sequence shown here is derived from an EMBL/GenBank/DDBJ whole genome shotgun (WGS) entry which is preliminary data.</text>
</comment>
<keyword evidence="6" id="KW-1133">Transmembrane helix</keyword>
<evidence type="ECO:0000256" key="2">
    <source>
        <dbReference type="ARBA" id="ARBA00022723"/>
    </source>
</evidence>
<keyword evidence="6" id="KW-0472">Membrane</keyword>
<feature type="domain" description="PH" evidence="7">
    <location>
        <begin position="121"/>
        <end position="290"/>
    </location>
</feature>
<feature type="transmembrane region" description="Helical" evidence="6">
    <location>
        <begin position="294"/>
        <end position="313"/>
    </location>
</feature>
<keyword evidence="4" id="KW-0862">Zinc</keyword>
<dbReference type="GO" id="GO:0008270">
    <property type="term" value="F:zinc ion binding"/>
    <property type="evidence" value="ECO:0007669"/>
    <property type="project" value="UniProtKB-KW"/>
</dbReference>
<dbReference type="Proteomes" id="UP000023152">
    <property type="component" value="Unassembled WGS sequence"/>
</dbReference>
<dbReference type="AlphaFoldDB" id="X6MNB0"/>
<sequence>MDPMKAATVEVLKRKSSLANLEENKEEHGERAGAEANGELTLAKTESGNSNHNHSHGHNHGHGHGHNHNHNHGHQIQSNGNDPKGSHDHHIGMNMAASEESAGTSPRGEIVYDTFVKKTRRVVRSGFLLKVGGVSEKDRSYYMILFNDMLIISKVVDESLAEITSKFDPIDKYQQLAEEYKLATGSKNEQRVTTGASTLSNIVGLITHRNVRADQNDVVNGYLRIKQQLPVDECFGASDMLEYNSDYDYYLNRYGEYCFQIRTSIESFVAVCKGQAQKRQWLKCFSEAVRITHTYVYIYVLICIYIYICICVRSGEYQEMKERVSEETGMRHLQMTPGLIPAPIFQPSDFSQHCTMLDCKTKFGLLNRRYNCHYCGRLACSKCTNYTLPHRLNPT</sequence>
<evidence type="ECO:0000313" key="9">
    <source>
        <dbReference type="Proteomes" id="UP000023152"/>
    </source>
</evidence>
<protein>
    <recommendedName>
        <fullName evidence="7">PH domain-containing protein</fullName>
    </recommendedName>
</protein>
<evidence type="ECO:0000259" key="7">
    <source>
        <dbReference type="PROSITE" id="PS50003"/>
    </source>
</evidence>
<dbReference type="PROSITE" id="PS50003">
    <property type="entry name" value="PH_DOMAIN"/>
    <property type="match status" value="1"/>
</dbReference>
<accession>X6MNB0</accession>
<keyword evidence="3" id="KW-0863">Zinc-finger</keyword>
<dbReference type="InterPro" id="IPR000306">
    <property type="entry name" value="Znf_FYVE"/>
</dbReference>
<dbReference type="InterPro" id="IPR013083">
    <property type="entry name" value="Znf_RING/FYVE/PHD"/>
</dbReference>
<dbReference type="InterPro" id="IPR001849">
    <property type="entry name" value="PH_domain"/>
</dbReference>
<dbReference type="InterPro" id="IPR011011">
    <property type="entry name" value="Znf_FYVE_PHD"/>
</dbReference>
<feature type="region of interest" description="Disordered" evidence="5">
    <location>
        <begin position="44"/>
        <end position="91"/>
    </location>
</feature>
<evidence type="ECO:0000256" key="6">
    <source>
        <dbReference type="SAM" id="Phobius"/>
    </source>
</evidence>
<dbReference type="OrthoDB" id="10018316at2759"/>
<dbReference type="PANTHER" id="PTHR12673">
    <property type="entry name" value="FACIOGENITAL DYSPLASIA PROTEIN"/>
    <property type="match status" value="1"/>
</dbReference>
<dbReference type="InterPro" id="IPR011993">
    <property type="entry name" value="PH-like_dom_sf"/>
</dbReference>
<name>X6MNB0_RETFI</name>
<dbReference type="GO" id="GO:0005085">
    <property type="term" value="F:guanyl-nucleotide exchange factor activity"/>
    <property type="evidence" value="ECO:0007669"/>
    <property type="project" value="UniProtKB-KW"/>
</dbReference>
<dbReference type="SMART" id="SM00233">
    <property type="entry name" value="PH"/>
    <property type="match status" value="1"/>
</dbReference>
<dbReference type="GO" id="GO:0005737">
    <property type="term" value="C:cytoplasm"/>
    <property type="evidence" value="ECO:0007669"/>
    <property type="project" value="TreeGrafter"/>
</dbReference>
<dbReference type="Gene3D" id="2.30.29.30">
    <property type="entry name" value="Pleckstrin-homology domain (PH domain)/Phosphotyrosine-binding domain (PTB)"/>
    <property type="match status" value="1"/>
</dbReference>
<proteinExistence type="predicted"/>
<evidence type="ECO:0000256" key="4">
    <source>
        <dbReference type="ARBA" id="ARBA00022833"/>
    </source>
</evidence>
<evidence type="ECO:0000256" key="3">
    <source>
        <dbReference type="ARBA" id="ARBA00022771"/>
    </source>
</evidence>
<dbReference type="InterPro" id="IPR051092">
    <property type="entry name" value="FYVE_RhoGEF_PH"/>
</dbReference>
<dbReference type="SUPFAM" id="SSF57903">
    <property type="entry name" value="FYVE/PHD zinc finger"/>
    <property type="match status" value="1"/>
</dbReference>
<evidence type="ECO:0000313" key="8">
    <source>
        <dbReference type="EMBL" id="ETO15161.1"/>
    </source>
</evidence>
<keyword evidence="6" id="KW-0812">Transmembrane</keyword>
<dbReference type="PANTHER" id="PTHR12673:SF263">
    <property type="entry name" value="PLECKSTRIN DOMAIN-CONTAINING PROTEIN"/>
    <property type="match status" value="1"/>
</dbReference>
<feature type="compositionally biased region" description="Basic residues" evidence="5">
    <location>
        <begin position="53"/>
        <end position="73"/>
    </location>
</feature>
<evidence type="ECO:0000256" key="5">
    <source>
        <dbReference type="SAM" id="MobiDB-lite"/>
    </source>
</evidence>
<reference evidence="8 9" key="1">
    <citation type="journal article" date="2013" name="Curr. Biol.">
        <title>The Genome of the Foraminiferan Reticulomyxa filosa.</title>
        <authorList>
            <person name="Glockner G."/>
            <person name="Hulsmann N."/>
            <person name="Schleicher M."/>
            <person name="Noegel A.A."/>
            <person name="Eichinger L."/>
            <person name="Gallinger C."/>
            <person name="Pawlowski J."/>
            <person name="Sierra R."/>
            <person name="Euteneuer U."/>
            <person name="Pillet L."/>
            <person name="Moustafa A."/>
            <person name="Platzer M."/>
            <person name="Groth M."/>
            <person name="Szafranski K."/>
            <person name="Schliwa M."/>
        </authorList>
    </citation>
    <scope>NUCLEOTIDE SEQUENCE [LARGE SCALE GENOMIC DNA]</scope>
</reference>
<dbReference type="SUPFAM" id="SSF50729">
    <property type="entry name" value="PH domain-like"/>
    <property type="match status" value="1"/>
</dbReference>
<organism evidence="8 9">
    <name type="scientific">Reticulomyxa filosa</name>
    <dbReference type="NCBI Taxonomy" id="46433"/>
    <lineage>
        <taxon>Eukaryota</taxon>
        <taxon>Sar</taxon>
        <taxon>Rhizaria</taxon>
        <taxon>Retaria</taxon>
        <taxon>Foraminifera</taxon>
        <taxon>Monothalamids</taxon>
        <taxon>Reticulomyxidae</taxon>
        <taxon>Reticulomyxa</taxon>
    </lineage>
</organism>